<dbReference type="SUPFAM" id="SSF56784">
    <property type="entry name" value="HAD-like"/>
    <property type="match status" value="1"/>
</dbReference>
<dbReference type="KEGG" id="auh:AWM75_03420"/>
<dbReference type="EMBL" id="CP014163">
    <property type="protein sequence ID" value="AMB99108.1"/>
    <property type="molecule type" value="Genomic_DNA"/>
</dbReference>
<keyword evidence="2" id="KW-1185">Reference proteome</keyword>
<dbReference type="InterPro" id="IPR023214">
    <property type="entry name" value="HAD_sf"/>
</dbReference>
<reference evidence="1 2" key="1">
    <citation type="journal article" date="2016" name="Genome Announc.">
        <title>Complete Genome Sequences of Aerococcus christensenii CCUG 28831T, Aerococcus sanguinicola CCUG 43001T, Aerococcus urinae CCUG 36881T, Aerococcus urinaeequi CCUG 28094T, Aerococcus urinaehominis CCUG 42038 BT, and Aerococcus viridans CCUG 4311T.</title>
        <authorList>
            <person name="Carkaci D."/>
            <person name="Dargis R."/>
            <person name="Nielsen X.C."/>
            <person name="Skovgaard O."/>
            <person name="Fuursted K."/>
            <person name="Christensen J.J."/>
        </authorList>
    </citation>
    <scope>NUCLEOTIDE SEQUENCE [LARGE SCALE GENOMIC DNA]</scope>
    <source>
        <strain evidence="1 2">CCUG42038B</strain>
    </source>
</reference>
<dbReference type="CDD" id="cd01427">
    <property type="entry name" value="HAD_like"/>
    <property type="match status" value="1"/>
</dbReference>
<dbReference type="STRING" id="128944.AWM75_03420"/>
<evidence type="ECO:0000313" key="2">
    <source>
        <dbReference type="Proteomes" id="UP000062260"/>
    </source>
</evidence>
<dbReference type="AlphaFoldDB" id="A0A0X8FKQ4"/>
<reference evidence="2" key="2">
    <citation type="submission" date="2016-01" db="EMBL/GenBank/DDBJ databases">
        <title>Six Aerococcus type strain genome sequencing and assembly using PacBio and Illumina Hiseq.</title>
        <authorList>
            <person name="Carkaci D."/>
            <person name="Dargis R."/>
            <person name="Nielsen X.C."/>
            <person name="Skovgaard O."/>
            <person name="Fuursted K."/>
            <person name="Christensen J.J."/>
        </authorList>
    </citation>
    <scope>NUCLEOTIDE SEQUENCE [LARGE SCALE GENOMIC DNA]</scope>
    <source>
        <strain evidence="2">CCUG42038B</strain>
    </source>
</reference>
<dbReference type="InterPro" id="IPR041492">
    <property type="entry name" value="HAD_2"/>
</dbReference>
<gene>
    <name evidence="1" type="ORF">AWM75_03420</name>
</gene>
<dbReference type="RefSeq" id="WP_067978234.1">
    <property type="nucleotide sequence ID" value="NZ_CP014163.1"/>
</dbReference>
<name>A0A0X8FKQ4_9LACT</name>
<dbReference type="Gene3D" id="1.10.150.240">
    <property type="entry name" value="Putative phosphatase, domain 2"/>
    <property type="match status" value="1"/>
</dbReference>
<dbReference type="Proteomes" id="UP000062260">
    <property type="component" value="Chromosome"/>
</dbReference>
<dbReference type="Pfam" id="PF13419">
    <property type="entry name" value="HAD_2"/>
    <property type="match status" value="1"/>
</dbReference>
<dbReference type="InterPro" id="IPR023198">
    <property type="entry name" value="PGP-like_dom2"/>
</dbReference>
<organism evidence="1 2">
    <name type="scientific">Aerococcus urinaehominis</name>
    <dbReference type="NCBI Taxonomy" id="128944"/>
    <lineage>
        <taxon>Bacteria</taxon>
        <taxon>Bacillati</taxon>
        <taxon>Bacillota</taxon>
        <taxon>Bacilli</taxon>
        <taxon>Lactobacillales</taxon>
        <taxon>Aerococcaceae</taxon>
        <taxon>Aerococcus</taxon>
    </lineage>
</organism>
<dbReference type="InterPro" id="IPR036412">
    <property type="entry name" value="HAD-like_sf"/>
</dbReference>
<dbReference type="OrthoDB" id="9796026at2"/>
<protein>
    <submittedName>
        <fullName evidence="1">Uncharacterized protein</fullName>
    </submittedName>
</protein>
<dbReference type="Gene3D" id="3.40.50.1000">
    <property type="entry name" value="HAD superfamily/HAD-like"/>
    <property type="match status" value="1"/>
</dbReference>
<accession>A0A0X8FKQ4</accession>
<proteinExistence type="predicted"/>
<sequence length="268" mass="30136">MTKHFCVDSDGCTINTMVFKHEVFMAPNAIRIFNLSQYVDDIDGFLADWSQINLYSPLRGANRFVALTTMLKRAGYPDMENLLAWVDQSGQLSMDSLAQAIETYQSDDLKKAYQWSMETNQGIADYHADDYKAFVGARAGLKALSQVGQVYAVSTSSQKTIQAEWVENQLDEFTDAYYCQETGSKPATVQMLLDQGNDVSDILLLGDSPGDLRAAESKGIAFYPILVGRETESWAHFLDYALEAFLNGSYDQARYTRAFKDNLNYEED</sequence>
<evidence type="ECO:0000313" key="1">
    <source>
        <dbReference type="EMBL" id="AMB99108.1"/>
    </source>
</evidence>